<feature type="domain" description="Peptidase S54 rhomboid" evidence="8">
    <location>
        <begin position="150"/>
        <end position="293"/>
    </location>
</feature>
<organism evidence="9 10">
    <name type="scientific">Variovorax paradoxus</name>
    <dbReference type="NCBI Taxonomy" id="34073"/>
    <lineage>
        <taxon>Bacteria</taxon>
        <taxon>Pseudomonadati</taxon>
        <taxon>Pseudomonadota</taxon>
        <taxon>Betaproteobacteria</taxon>
        <taxon>Burkholderiales</taxon>
        <taxon>Comamonadaceae</taxon>
        <taxon>Variovorax</taxon>
    </lineage>
</organism>
<evidence type="ECO:0000313" key="10">
    <source>
        <dbReference type="Proteomes" id="UP000032067"/>
    </source>
</evidence>
<keyword evidence="3 7" id="KW-0812">Transmembrane</keyword>
<dbReference type="PANTHER" id="PTHR43731:SF14">
    <property type="entry name" value="PRESENILIN-ASSOCIATED RHOMBOID-LIKE PROTEIN, MITOCHONDRIAL"/>
    <property type="match status" value="1"/>
</dbReference>
<dbReference type="GO" id="GO:0006508">
    <property type="term" value="P:proteolysis"/>
    <property type="evidence" value="ECO:0007669"/>
    <property type="project" value="UniProtKB-KW"/>
</dbReference>
<evidence type="ECO:0000313" key="9">
    <source>
        <dbReference type="EMBL" id="KIQ34606.1"/>
    </source>
</evidence>
<evidence type="ECO:0000256" key="3">
    <source>
        <dbReference type="ARBA" id="ARBA00022692"/>
    </source>
</evidence>
<keyword evidence="6 7" id="KW-0472">Membrane</keyword>
<dbReference type="SUPFAM" id="SSF144091">
    <property type="entry name" value="Rhomboid-like"/>
    <property type="match status" value="1"/>
</dbReference>
<gene>
    <name evidence="9" type="ORF">RT97_07445</name>
</gene>
<feature type="transmembrane region" description="Helical" evidence="7">
    <location>
        <begin position="215"/>
        <end position="233"/>
    </location>
</feature>
<dbReference type="Gene3D" id="1.25.40.10">
    <property type="entry name" value="Tetratricopeptide repeat domain"/>
    <property type="match status" value="1"/>
</dbReference>
<dbReference type="Gene3D" id="1.20.1540.10">
    <property type="entry name" value="Rhomboid-like"/>
    <property type="match status" value="1"/>
</dbReference>
<dbReference type="OrthoDB" id="9814037at2"/>
<dbReference type="GO" id="GO:0016020">
    <property type="term" value="C:membrane"/>
    <property type="evidence" value="ECO:0007669"/>
    <property type="project" value="UniProtKB-SubCell"/>
</dbReference>
<feature type="transmembrane region" description="Helical" evidence="7">
    <location>
        <begin position="277"/>
        <end position="300"/>
    </location>
</feature>
<dbReference type="PANTHER" id="PTHR43731">
    <property type="entry name" value="RHOMBOID PROTEASE"/>
    <property type="match status" value="1"/>
</dbReference>
<dbReference type="InterPro" id="IPR022764">
    <property type="entry name" value="Peptidase_S54_rhomboid_dom"/>
</dbReference>
<evidence type="ECO:0000259" key="8">
    <source>
        <dbReference type="Pfam" id="PF01694"/>
    </source>
</evidence>
<evidence type="ECO:0000256" key="2">
    <source>
        <dbReference type="ARBA" id="ARBA00009045"/>
    </source>
</evidence>
<sequence length="492" mass="55361">MFYAIPLENKPSWRNPPWLTVLLILVNMIVWWGPQRSEETARERAAHYYARSVLPELELPPFVEQLKKTDAKRGKLAERMLQAKVYDQLIEAMAHDRDFQKKLKAEEIITPSHPQYAEWKRDRQQYESMLPAPFTERWAQDYGQDAGFSKPWTLVTSAFLHGSTGHLLGNMLFLFLFGASVELALGRSTYLTFYLLGAIGGSALAAWAYAGKGSYGLGASGAISALMGMYAVMYRLRRIRFFYQLFFYFNYVSAPALLLLPAWIVNELMQHWLADEGVAYMAHLGGLLTGAALMGGAMLLGRVKTPETVKSEMANDDDRFDAHVAAARRLAAAMKFDQAAAEWRAAAALRPGDTDTLRAWFNTARLQPASEDFHQAARRIFRLPATDPETIALQHASYRTYLDQARPGLRLKPDDMARLARRFARIREFGDADMLCRILLKTAPDHPQLADTLSVCANGLLHAGERDKAVGLLPHLLRLAPNDMVTRALQRA</sequence>
<protein>
    <submittedName>
        <fullName evidence="9">Protease</fullName>
    </submittedName>
</protein>
<dbReference type="RefSeq" id="WP_042578143.1">
    <property type="nucleotide sequence ID" value="NZ_JXQQ01000014.1"/>
</dbReference>
<evidence type="ECO:0000256" key="6">
    <source>
        <dbReference type="ARBA" id="ARBA00023136"/>
    </source>
</evidence>
<comment type="subcellular location">
    <subcellularLocation>
        <location evidence="1">Membrane</location>
        <topology evidence="1">Multi-pass membrane protein</topology>
    </subcellularLocation>
</comment>
<comment type="caution">
    <text evidence="9">The sequence shown here is derived from an EMBL/GenBank/DDBJ whole genome shotgun (WGS) entry which is preliminary data.</text>
</comment>
<comment type="similarity">
    <text evidence="2">Belongs to the peptidase S54 family.</text>
</comment>
<dbReference type="Pfam" id="PF01694">
    <property type="entry name" value="Rhomboid"/>
    <property type="match status" value="1"/>
</dbReference>
<dbReference type="InterPro" id="IPR035952">
    <property type="entry name" value="Rhomboid-like_sf"/>
</dbReference>
<feature type="transmembrane region" description="Helical" evidence="7">
    <location>
        <begin position="190"/>
        <end position="209"/>
    </location>
</feature>
<dbReference type="Proteomes" id="UP000032067">
    <property type="component" value="Unassembled WGS sequence"/>
</dbReference>
<dbReference type="GO" id="GO:0004252">
    <property type="term" value="F:serine-type endopeptidase activity"/>
    <property type="evidence" value="ECO:0007669"/>
    <property type="project" value="InterPro"/>
</dbReference>
<dbReference type="SUPFAM" id="SSF48452">
    <property type="entry name" value="TPR-like"/>
    <property type="match status" value="1"/>
</dbReference>
<proteinExistence type="inferred from homology"/>
<dbReference type="EMBL" id="JXQQ01000014">
    <property type="protein sequence ID" value="KIQ34606.1"/>
    <property type="molecule type" value="Genomic_DNA"/>
</dbReference>
<keyword evidence="5 7" id="KW-1133">Transmembrane helix</keyword>
<evidence type="ECO:0000256" key="5">
    <source>
        <dbReference type="ARBA" id="ARBA00022989"/>
    </source>
</evidence>
<reference evidence="9 10" key="1">
    <citation type="submission" date="2014-12" db="EMBL/GenBank/DDBJ databases">
        <title>16Stimator: statistical estimation of ribosomal gene copy numbers from draft genome assemblies.</title>
        <authorList>
            <person name="Perisin M.A."/>
            <person name="Vetter M."/>
            <person name="Gilbert J.A."/>
            <person name="Bergelson J."/>
        </authorList>
    </citation>
    <scope>NUCLEOTIDE SEQUENCE [LARGE SCALE GENOMIC DNA]</scope>
    <source>
        <strain evidence="9 10">MEDvA23</strain>
    </source>
</reference>
<evidence type="ECO:0000256" key="1">
    <source>
        <dbReference type="ARBA" id="ARBA00004141"/>
    </source>
</evidence>
<dbReference type="InterPro" id="IPR011990">
    <property type="entry name" value="TPR-like_helical_dom_sf"/>
</dbReference>
<evidence type="ECO:0000256" key="7">
    <source>
        <dbReference type="SAM" id="Phobius"/>
    </source>
</evidence>
<dbReference type="AlphaFoldDB" id="A0A0D0MQF5"/>
<name>A0A0D0MQF5_VARPD</name>
<dbReference type="InterPro" id="IPR050925">
    <property type="entry name" value="Rhomboid_protease_S54"/>
</dbReference>
<keyword evidence="4" id="KW-0378">Hydrolase</keyword>
<evidence type="ECO:0000256" key="4">
    <source>
        <dbReference type="ARBA" id="ARBA00022801"/>
    </source>
</evidence>
<keyword evidence="9" id="KW-0645">Protease</keyword>
<accession>A0A0D0MQF5</accession>
<feature type="transmembrane region" description="Helical" evidence="7">
    <location>
        <begin position="245"/>
        <end position="265"/>
    </location>
</feature>